<keyword evidence="10" id="KW-1185">Reference proteome</keyword>
<keyword evidence="2" id="KW-0121">Carboxypeptidase</keyword>
<dbReference type="Gene3D" id="3.40.50.10740">
    <property type="entry name" value="Class I glutamine amidotransferase-like"/>
    <property type="match status" value="1"/>
</dbReference>
<dbReference type="GO" id="GO:0008236">
    <property type="term" value="F:serine-type peptidase activity"/>
    <property type="evidence" value="ECO:0007669"/>
    <property type="project" value="UniProtKB-KW"/>
</dbReference>
<keyword evidence="4" id="KW-0378">Hydrolase</keyword>
<feature type="active site" description="Charge relay system" evidence="6">
    <location>
        <position position="268"/>
    </location>
</feature>
<evidence type="ECO:0000256" key="1">
    <source>
        <dbReference type="ARBA" id="ARBA00010233"/>
    </source>
</evidence>
<organism evidence="9 10">
    <name type="scientific">Flammeovirga pacifica</name>
    <dbReference type="NCBI Taxonomy" id="915059"/>
    <lineage>
        <taxon>Bacteria</taxon>
        <taxon>Pseudomonadati</taxon>
        <taxon>Bacteroidota</taxon>
        <taxon>Cytophagia</taxon>
        <taxon>Cytophagales</taxon>
        <taxon>Flammeovirgaceae</taxon>
        <taxon>Flammeovirga</taxon>
    </lineage>
</organism>
<evidence type="ECO:0000256" key="2">
    <source>
        <dbReference type="ARBA" id="ARBA00022645"/>
    </source>
</evidence>
<accession>A0A1S1YYU0</accession>
<dbReference type="AlphaFoldDB" id="A0A1S1YYU0"/>
<name>A0A1S1YYU0_FLAPC</name>
<evidence type="ECO:0000259" key="8">
    <source>
        <dbReference type="Pfam" id="PF17676"/>
    </source>
</evidence>
<evidence type="ECO:0000313" key="9">
    <source>
        <dbReference type="EMBL" id="OHX66168.1"/>
    </source>
</evidence>
<dbReference type="Gene3D" id="3.50.30.60">
    <property type="entry name" value="LD-carboxypeptidase A C-terminal domain-like"/>
    <property type="match status" value="1"/>
</dbReference>
<feature type="domain" description="LD-carboxypeptidase N-terminal" evidence="7">
    <location>
        <begin position="10"/>
        <end position="124"/>
    </location>
</feature>
<dbReference type="STRING" id="915059.NH26_07290"/>
<proteinExistence type="inferred from homology"/>
<gene>
    <name evidence="9" type="ORF">NH26_07290</name>
</gene>
<protein>
    <recommendedName>
        <fullName evidence="11">LD-carboxypeptidase</fullName>
    </recommendedName>
</protein>
<evidence type="ECO:0000256" key="6">
    <source>
        <dbReference type="PIRSR" id="PIRSR028757-1"/>
    </source>
</evidence>
<keyword evidence="3" id="KW-0645">Protease</keyword>
<dbReference type="RefSeq" id="WP_044218461.1">
    <property type="nucleotide sequence ID" value="NZ_JRYR02000001.1"/>
</dbReference>
<feature type="domain" description="LD-carboxypeptidase C-terminal" evidence="8">
    <location>
        <begin position="169"/>
        <end position="282"/>
    </location>
</feature>
<dbReference type="SUPFAM" id="SSF141986">
    <property type="entry name" value="LD-carboxypeptidase A C-terminal domain-like"/>
    <property type="match status" value="1"/>
</dbReference>
<evidence type="ECO:0008006" key="11">
    <source>
        <dbReference type="Google" id="ProtNLM"/>
    </source>
</evidence>
<keyword evidence="5" id="KW-0720">Serine protease</keyword>
<dbReference type="GO" id="GO:0006508">
    <property type="term" value="P:proteolysis"/>
    <property type="evidence" value="ECO:0007669"/>
    <property type="project" value="UniProtKB-KW"/>
</dbReference>
<comment type="similarity">
    <text evidence="1">Belongs to the peptidase S66 family.</text>
</comment>
<evidence type="ECO:0000256" key="4">
    <source>
        <dbReference type="ARBA" id="ARBA00022801"/>
    </source>
</evidence>
<dbReference type="InterPro" id="IPR040449">
    <property type="entry name" value="Peptidase_S66_N"/>
</dbReference>
<evidence type="ECO:0000256" key="3">
    <source>
        <dbReference type="ARBA" id="ARBA00022670"/>
    </source>
</evidence>
<dbReference type="Proteomes" id="UP000179797">
    <property type="component" value="Unassembled WGS sequence"/>
</dbReference>
<evidence type="ECO:0000313" key="10">
    <source>
        <dbReference type="Proteomes" id="UP000179797"/>
    </source>
</evidence>
<evidence type="ECO:0000259" key="7">
    <source>
        <dbReference type="Pfam" id="PF02016"/>
    </source>
</evidence>
<dbReference type="InterPro" id="IPR003507">
    <property type="entry name" value="S66_fam"/>
</dbReference>
<dbReference type="PANTHER" id="PTHR30237">
    <property type="entry name" value="MURAMOYLTETRAPEPTIDE CARBOXYPEPTIDASE"/>
    <property type="match status" value="1"/>
</dbReference>
<dbReference type="EMBL" id="JRYR02000001">
    <property type="protein sequence ID" value="OHX66168.1"/>
    <property type="molecule type" value="Genomic_DNA"/>
</dbReference>
<dbReference type="InterPro" id="IPR027461">
    <property type="entry name" value="Carboxypeptidase_A_C_sf"/>
</dbReference>
<feature type="active site" description="Charge relay system" evidence="6">
    <location>
        <position position="200"/>
    </location>
</feature>
<dbReference type="Pfam" id="PF17676">
    <property type="entry name" value="Peptidase_S66C"/>
    <property type="match status" value="1"/>
</dbReference>
<dbReference type="InterPro" id="IPR029062">
    <property type="entry name" value="Class_I_gatase-like"/>
</dbReference>
<dbReference type="Pfam" id="PF02016">
    <property type="entry name" value="Peptidase_S66"/>
    <property type="match status" value="1"/>
</dbReference>
<dbReference type="InterPro" id="IPR040921">
    <property type="entry name" value="Peptidase_S66C"/>
</dbReference>
<dbReference type="CDD" id="cd07025">
    <property type="entry name" value="Peptidase_S66"/>
    <property type="match status" value="1"/>
</dbReference>
<evidence type="ECO:0000256" key="5">
    <source>
        <dbReference type="ARBA" id="ARBA00022825"/>
    </source>
</evidence>
<dbReference type="PIRSF" id="PIRSF028757">
    <property type="entry name" value="LD-carboxypeptidase"/>
    <property type="match status" value="1"/>
</dbReference>
<reference evidence="9 10" key="1">
    <citation type="journal article" date="2012" name="Int. J. Syst. Evol. Microbiol.">
        <title>Flammeovirga pacifica sp. nov., isolated from deep-sea sediment.</title>
        <authorList>
            <person name="Xu H."/>
            <person name="Fu Y."/>
            <person name="Yang N."/>
            <person name="Ding Z."/>
            <person name="Lai Q."/>
            <person name="Zeng R."/>
        </authorList>
    </citation>
    <scope>NUCLEOTIDE SEQUENCE [LARGE SCALE GENOMIC DNA]</scope>
    <source>
        <strain evidence="10">DSM 24597 / LMG 26175 / WPAGA1</strain>
    </source>
</reference>
<dbReference type="OrthoDB" id="9807329at2"/>
<sequence length="303" mass="33119">METLTRGDKVAVVAASGVVNIELVLQGIELLRSWGLVVSDDQEWAAEWGSLAGADIRRASRLQNALNDQEVKAIFFVRGGYGITRIIDTLDWSGFIDYPKWLIGFSDVTALHSAVNNLGFASIHSPMVAQFTNKELEVSINQLKGILFYNEVPDIIGKVKEEFSDQVLEGEVVGGNLCLLADQIGTSSELSLEGKILFIEDVGEKAYQLDRMMTRLLRSGALKNMKALIMGQFSSIPNEEPPFFPLTIKQIIKEKVDVPVITDVSCGHDVPNTPLLLGGTYSIQCSGTSAVMQFKGLDIKPIG</sequence>
<comment type="caution">
    <text evidence="9">The sequence shown here is derived from an EMBL/GenBank/DDBJ whole genome shotgun (WGS) entry which is preliminary data.</text>
</comment>
<dbReference type="GO" id="GO:0004180">
    <property type="term" value="F:carboxypeptidase activity"/>
    <property type="evidence" value="ECO:0007669"/>
    <property type="project" value="UniProtKB-KW"/>
</dbReference>
<dbReference type="PANTHER" id="PTHR30237:SF2">
    <property type="entry name" value="MUREIN TETRAPEPTIDE CARBOXYPEPTIDASE"/>
    <property type="match status" value="1"/>
</dbReference>
<dbReference type="InterPro" id="IPR027478">
    <property type="entry name" value="LdcA_N"/>
</dbReference>
<dbReference type="SUPFAM" id="SSF52317">
    <property type="entry name" value="Class I glutamine amidotransferase-like"/>
    <property type="match status" value="1"/>
</dbReference>
<feature type="active site" description="Nucleophile" evidence="6">
    <location>
        <position position="106"/>
    </location>
</feature>